<comment type="similarity">
    <text evidence="1">Belongs to the SMC family. SbcC subfamily.</text>
</comment>
<comment type="caution">
    <text evidence="5">The sequence shown here is derived from an EMBL/GenBank/DDBJ whole genome shotgun (WGS) entry which is preliminary data.</text>
</comment>
<dbReference type="InterPro" id="IPR038729">
    <property type="entry name" value="Rad50/SbcC_AAA"/>
</dbReference>
<evidence type="ECO:0000313" key="5">
    <source>
        <dbReference type="EMBL" id="MBF4765136.1"/>
    </source>
</evidence>
<evidence type="ECO:0000259" key="4">
    <source>
        <dbReference type="Pfam" id="PF13476"/>
    </source>
</evidence>
<dbReference type="Proteomes" id="UP000640489">
    <property type="component" value="Unassembled WGS sequence"/>
</dbReference>
<evidence type="ECO:0000256" key="3">
    <source>
        <dbReference type="ARBA" id="ARBA00013368"/>
    </source>
</evidence>
<dbReference type="GO" id="GO:0006302">
    <property type="term" value="P:double-strand break repair"/>
    <property type="evidence" value="ECO:0007669"/>
    <property type="project" value="InterPro"/>
</dbReference>
<keyword evidence="6" id="KW-1185">Reference proteome</keyword>
<dbReference type="InterPro" id="IPR027417">
    <property type="entry name" value="P-loop_NTPase"/>
</dbReference>
<sequence>MRLHRLEVTAFGPFADTATVDFDALSAAGLFLLSGATGAGKTSVLDAVCFALYGAVPGERNDAKRLRADQADASATPRVTLEATLAGRRFRIARSPAWQRPKKRGTGVTPQQASVVVSEHVDGAWQPLTTRLDEAGHLVTGLVGMNLTQFTQVAMLPQGRFQAFLRASSQERHQLLQQLFRTERFEQVETWLRDRRLALHRRSLEHERAVAGLVHRISETAEASAPDLAEAPLAWSSGLADSASDLAETLAAALPALREAEAAARAELESARRVAALRARHAAAARDHAALLARGGQVADLRTRLAEASRARAVGPVHRVLVRAQAAHEAAGGRADRDRAAAAELLGVPPDALSADALPGLLSAATDAAASARALLPRERERAEVVARLVAARAERGDVELGVLRNRAAGARAAAMRLPVEAAARDDAVRRVEACRELQSVRNDLVTAQLDLNQVVSARLALVEELVTLQQARLDGMAAEIAGRLAVGGGSCPVCGSEHHPHLATPAPDAPDAASEKALRRRLDDAAAEEHARARHAADLETHAAVVLQAAGSDDLDQLQEALGATATRLTATEAAAAEADALERAVARSAELDTTIAALDERLGALTAELDQARGEHPDLPSLVSHREAEARALTALREAHALLDAAALARDEADQALAATAAEAGFADVAAALVAAMTDEEVDAAQRAIDDHARALATADAVLGDDEHAAAARADAPDVDALTRAHDTAAAELTEGHAAERRETSRATRLAQLDGRLGAAASAWAPVRAELDLVAGLASFAEGKSPDNTLQMRLSAYVLGFRLSQVVDAANQRLATMSDRRYSLEHTGRRGAGERRGGLSLLVRDDWSGESRDPATLSGGETFVVSLALALGLADVIMHEVGGATLDTLFVDEGFGSLDADTLDDVMDTLDSLRDGGRVVGVVSHVAEMRDRIPTQLVVTKARSGSTLRLRG</sequence>
<organism evidence="5 6">
    <name type="scientific">Nocardioides islandensis</name>
    <dbReference type="NCBI Taxonomy" id="433663"/>
    <lineage>
        <taxon>Bacteria</taxon>
        <taxon>Bacillati</taxon>
        <taxon>Actinomycetota</taxon>
        <taxon>Actinomycetes</taxon>
        <taxon>Propionibacteriales</taxon>
        <taxon>Nocardioidaceae</taxon>
        <taxon>Nocardioides</taxon>
    </lineage>
</organism>
<accession>A0A930VGF4</accession>
<dbReference type="Pfam" id="PF13476">
    <property type="entry name" value="AAA_23"/>
    <property type="match status" value="1"/>
</dbReference>
<feature type="domain" description="Rad50/SbcC-type AAA" evidence="4">
    <location>
        <begin position="5"/>
        <end position="183"/>
    </location>
</feature>
<dbReference type="Gene3D" id="3.40.50.300">
    <property type="entry name" value="P-loop containing nucleotide triphosphate hydrolases"/>
    <property type="match status" value="2"/>
</dbReference>
<evidence type="ECO:0000313" key="6">
    <source>
        <dbReference type="Proteomes" id="UP000640489"/>
    </source>
</evidence>
<dbReference type="RefSeq" id="WP_194708324.1">
    <property type="nucleotide sequence ID" value="NZ_JADKPN010000013.1"/>
</dbReference>
<dbReference type="AlphaFoldDB" id="A0A930VGF4"/>
<comment type="subunit">
    <text evidence="2">Heterodimer of SbcC and SbcD.</text>
</comment>
<protein>
    <recommendedName>
        <fullName evidence="3">Nuclease SbcCD subunit C</fullName>
    </recommendedName>
</protein>
<dbReference type="Pfam" id="PF13558">
    <property type="entry name" value="SbcC_Walker_B"/>
    <property type="match status" value="1"/>
</dbReference>
<gene>
    <name evidence="5" type="ORF">ISU07_18555</name>
</gene>
<dbReference type="PANTHER" id="PTHR32114:SF2">
    <property type="entry name" value="ABC TRANSPORTER ABCH.3"/>
    <property type="match status" value="1"/>
</dbReference>
<dbReference type="SUPFAM" id="SSF52540">
    <property type="entry name" value="P-loop containing nucleoside triphosphate hydrolases"/>
    <property type="match status" value="1"/>
</dbReference>
<dbReference type="GO" id="GO:0016887">
    <property type="term" value="F:ATP hydrolysis activity"/>
    <property type="evidence" value="ECO:0007669"/>
    <property type="project" value="InterPro"/>
</dbReference>
<evidence type="ECO:0000256" key="1">
    <source>
        <dbReference type="ARBA" id="ARBA00006930"/>
    </source>
</evidence>
<name>A0A930VGF4_9ACTN</name>
<proteinExistence type="inferred from homology"/>
<dbReference type="PANTHER" id="PTHR32114">
    <property type="entry name" value="ABC TRANSPORTER ABCH.3"/>
    <property type="match status" value="1"/>
</dbReference>
<reference evidence="5" key="1">
    <citation type="submission" date="2020-11" db="EMBL/GenBank/DDBJ databases">
        <title>Nocardioides sp. nov., isolated from Soil of Cynanchum wilfordii Hemsley rhizosphere.</title>
        <authorList>
            <person name="Lee J.-S."/>
            <person name="Suh M.K."/>
            <person name="Kim J.-S."/>
        </authorList>
    </citation>
    <scope>NUCLEOTIDE SEQUENCE</scope>
    <source>
        <strain evidence="5">KCTC 19275</strain>
    </source>
</reference>
<dbReference type="EMBL" id="JADKPN010000013">
    <property type="protein sequence ID" value="MBF4765136.1"/>
    <property type="molecule type" value="Genomic_DNA"/>
</dbReference>
<evidence type="ECO:0000256" key="2">
    <source>
        <dbReference type="ARBA" id="ARBA00011322"/>
    </source>
</evidence>